<dbReference type="PANTHER" id="PTHR43777">
    <property type="entry name" value="MOLYBDENUM COFACTOR CYTIDYLYLTRANSFERASE"/>
    <property type="match status" value="1"/>
</dbReference>
<organism evidence="2">
    <name type="scientific">hydrocarbon metagenome</name>
    <dbReference type="NCBI Taxonomy" id="938273"/>
    <lineage>
        <taxon>unclassified sequences</taxon>
        <taxon>metagenomes</taxon>
        <taxon>ecological metagenomes</taxon>
    </lineage>
</organism>
<name>A0A0W8E1H2_9ZZZZ</name>
<protein>
    <submittedName>
        <fullName evidence="2">Ctp:molybdopterin cytidylyltransferase</fullName>
    </submittedName>
</protein>
<reference evidence="2" key="1">
    <citation type="journal article" date="2015" name="Proc. Natl. Acad. Sci. U.S.A.">
        <title>Networks of energetic and metabolic interactions define dynamics in microbial communities.</title>
        <authorList>
            <person name="Embree M."/>
            <person name="Liu J.K."/>
            <person name="Al-Bassam M.M."/>
            <person name="Zengler K."/>
        </authorList>
    </citation>
    <scope>NUCLEOTIDE SEQUENCE</scope>
</reference>
<dbReference type="SUPFAM" id="SSF53448">
    <property type="entry name" value="Nucleotide-diphospho-sugar transferases"/>
    <property type="match status" value="1"/>
</dbReference>
<dbReference type="InterPro" id="IPR029044">
    <property type="entry name" value="Nucleotide-diphossugar_trans"/>
</dbReference>
<dbReference type="CDD" id="cd04182">
    <property type="entry name" value="GT_2_like_f"/>
    <property type="match status" value="1"/>
</dbReference>
<feature type="domain" description="MobA-like NTP transferase" evidence="1">
    <location>
        <begin position="5"/>
        <end position="160"/>
    </location>
</feature>
<comment type="caution">
    <text evidence="2">The sequence shown here is derived from an EMBL/GenBank/DDBJ whole genome shotgun (WGS) entry which is preliminary data.</text>
</comment>
<dbReference type="Pfam" id="PF12804">
    <property type="entry name" value="NTP_transf_3"/>
    <property type="match status" value="1"/>
</dbReference>
<evidence type="ECO:0000259" key="1">
    <source>
        <dbReference type="Pfam" id="PF12804"/>
    </source>
</evidence>
<keyword evidence="2" id="KW-0808">Transferase</keyword>
<gene>
    <name evidence="2" type="ORF">ASZ90_020091</name>
</gene>
<dbReference type="EMBL" id="LNQE01001918">
    <property type="protein sequence ID" value="KUG02459.1"/>
    <property type="molecule type" value="Genomic_DNA"/>
</dbReference>
<dbReference type="AlphaFoldDB" id="A0A0W8E1H2"/>
<dbReference type="InterPro" id="IPR025877">
    <property type="entry name" value="MobA-like_NTP_Trfase"/>
</dbReference>
<proteinExistence type="predicted"/>
<accession>A0A0W8E1H2</accession>
<sequence length="196" mass="21941">MFMDGLIVAAGRSERMGGLYKMALDLGKYTVIENTVAGMAAVCSRVIVVSGFNADKLQEILQGYKEVEIVFNPNYNEGMYSSIKTGLKQISSSRFFCLPGDYPLIDEGVYQAMLEVEADIVIPTYQGQAGHPVLFKHKFIEKILTQECYTNLRQFIANHDPTYVEVDCPGILMDIDNLEDYRLAQAMMRSKLGKGQ</sequence>
<dbReference type="GO" id="GO:0016779">
    <property type="term" value="F:nucleotidyltransferase activity"/>
    <property type="evidence" value="ECO:0007669"/>
    <property type="project" value="UniProtKB-KW"/>
</dbReference>
<keyword evidence="2" id="KW-0548">Nucleotidyltransferase</keyword>
<evidence type="ECO:0000313" key="2">
    <source>
        <dbReference type="EMBL" id="KUG02459.1"/>
    </source>
</evidence>
<dbReference type="Gene3D" id="3.90.550.10">
    <property type="entry name" value="Spore Coat Polysaccharide Biosynthesis Protein SpsA, Chain A"/>
    <property type="match status" value="1"/>
</dbReference>
<dbReference type="PANTHER" id="PTHR43777:SF1">
    <property type="entry name" value="MOLYBDENUM COFACTOR CYTIDYLYLTRANSFERASE"/>
    <property type="match status" value="1"/>
</dbReference>